<dbReference type="PANTHER" id="PTHR23166">
    <property type="entry name" value="FILAMIN/GPBP-INTERACTING PROTEIN"/>
    <property type="match status" value="1"/>
</dbReference>
<feature type="region of interest" description="Disordered" evidence="3">
    <location>
        <begin position="34"/>
        <end position="78"/>
    </location>
</feature>
<dbReference type="InterPro" id="IPR019131">
    <property type="entry name" value="Cortactin-binding_p2_N"/>
</dbReference>
<accession>A0A8C1UKA3</accession>
<dbReference type="PANTHER" id="PTHR23166:SF3">
    <property type="entry name" value="FILAMIN-A-INTERACTING PROTEIN 1"/>
    <property type="match status" value="1"/>
</dbReference>
<evidence type="ECO:0000313" key="6">
    <source>
        <dbReference type="Proteomes" id="UP000694700"/>
    </source>
</evidence>
<evidence type="ECO:0000256" key="1">
    <source>
        <dbReference type="ARBA" id="ARBA00023054"/>
    </source>
</evidence>
<dbReference type="AlphaFoldDB" id="A0A8C1UKA3"/>
<reference evidence="5" key="1">
    <citation type="submission" date="2025-08" db="UniProtKB">
        <authorList>
            <consortium name="Ensembl"/>
        </authorList>
    </citation>
    <scope>IDENTIFICATION</scope>
</reference>
<keyword evidence="1 2" id="KW-0175">Coiled coil</keyword>
<feature type="coiled-coil region" evidence="2">
    <location>
        <begin position="712"/>
        <end position="756"/>
    </location>
</feature>
<name>A0A8C1UKA3_CYPCA</name>
<proteinExistence type="predicted"/>
<feature type="compositionally biased region" description="Polar residues" evidence="3">
    <location>
        <begin position="941"/>
        <end position="953"/>
    </location>
</feature>
<dbReference type="InterPro" id="IPR050719">
    <property type="entry name" value="Cortactin-Actin_Reg"/>
</dbReference>
<evidence type="ECO:0000313" key="5">
    <source>
        <dbReference type="Ensembl" id="ENSCCRP00015038083.1"/>
    </source>
</evidence>
<evidence type="ECO:0000256" key="3">
    <source>
        <dbReference type="SAM" id="MobiDB-lite"/>
    </source>
</evidence>
<feature type="coiled-coil region" evidence="2">
    <location>
        <begin position="267"/>
        <end position="492"/>
    </location>
</feature>
<feature type="coiled-coil region" evidence="2">
    <location>
        <begin position="521"/>
        <end position="601"/>
    </location>
</feature>
<sequence length="1185" mass="135996">MCPLKSASFLRKKMRSKDNTVDGVVNEVLVVTQTSHDAKEEEEGQMLETEKTIKHVDDEEKTGPNKEDKSAQNDEQMFGLRDLSRDNLLKLLGIMEGEIQAREDVIHLLRSALLRRPEELESRYGLSGPTRALQALQRDRTLSSSHAQHENVYDKPMAELDRLRDKHKDSYRRMLEQLLLAEKSHRRTVYELDTEKRKHVDYMNKSDDFTNLLEQERERLKRLLKQEKAYQIRKEKEFSKRMQRTSGELVKLKSFALMMVDERELHLEKIDKQSHKIQDLLQKLEEREKKLHETERKAKEDNQRILDLEVELELRTSKFAKEQEEMSAKLSSHESQHQQLSQKQMELLHKLKQLEETNEALQKSAEELQALKDKIRKGECGNSNLMAELETLRKRILEIEGKDEEITKTENKCNELKKMLLVEETQNKELRLEVEKLQQRMTQLETLEMTFNMGRTECAQLQTALEKEKSLTKDLTDELVSVKIRMKELESSELKLEKDELDLKEDLLKLKSVTVIMVNEHKNMTDRIRSEEKKRDELNQLYKAEQEKVMEVTERLIEESKKRLKLKSEMESKVAALVKERDEIKLKLTKAEEQCEDLSSKHGIMKQSTMNKEERESFQKVMEPQSVSNAHGKDENKIKVLTLETERLKNRLQQLEAIERDLIKPEYDLLATEKETARSLSQQGQEISQTESIKVIEQGEVGCQETELRHRFMREEAKTRDLQADVQALKEKIHELMNKEDELSQLQVDYSVLHQRFLEEEDKKKSISTEVLNLTKELEVTKHYSRTLRSSTKGSRMMDVPVTSTGVQTDSVENRTADSETPAAFIKKSVQEENRIMSSLQQRSLKKPAQRPTVRELYPPTVSDYTTKKSWIPWMRKKDSSSSEVSLDTSGEGASSEVSMSQKYDHPLNAQVILDIQNIEATLQNCVGLSEDFTKQASARLSQETQSSQTAILPTNERTKEPKNPERVRLPMTFASISKVKNAEIMRSPSMDKSLSPVSTASISSSQESVDMITGRAVFKETPEKRMVPTPIKKFTTEDSKFHIHSGSQFKKTTDHGSVVMAKSIQLSSECNEVSTGTVLRSPHSVTASKSTSSKAMSSITITQVTKAPARPTLSVQPITDVPSARSGFSRIPMSRGMKTGKAVLGALGITTGVKMETNPENQAMHTDLKKTAVVNGEGLRTLNK</sequence>
<evidence type="ECO:0000256" key="2">
    <source>
        <dbReference type="SAM" id="Coils"/>
    </source>
</evidence>
<evidence type="ECO:0000259" key="4">
    <source>
        <dbReference type="Pfam" id="PF09727"/>
    </source>
</evidence>
<dbReference type="Ensembl" id="ENSCCRT00015039395.1">
    <property type="protein sequence ID" value="ENSCCRP00015038083.1"/>
    <property type="gene ID" value="ENSCCRG00015015850.1"/>
</dbReference>
<dbReference type="Proteomes" id="UP000694700">
    <property type="component" value="Unplaced"/>
</dbReference>
<feature type="compositionally biased region" description="Basic and acidic residues" evidence="3">
    <location>
        <begin position="48"/>
        <end position="72"/>
    </location>
</feature>
<feature type="domain" description="Cortactin-binding protein-2 N-terminal" evidence="4">
    <location>
        <begin position="82"/>
        <end position="264"/>
    </location>
</feature>
<feature type="coiled-coil region" evidence="2">
    <location>
        <begin position="206"/>
        <end position="233"/>
    </location>
</feature>
<feature type="region of interest" description="Disordered" evidence="3">
    <location>
        <begin position="941"/>
        <end position="964"/>
    </location>
</feature>
<organism evidence="5 6">
    <name type="scientific">Cyprinus carpio</name>
    <name type="common">Common carp</name>
    <dbReference type="NCBI Taxonomy" id="7962"/>
    <lineage>
        <taxon>Eukaryota</taxon>
        <taxon>Metazoa</taxon>
        <taxon>Chordata</taxon>
        <taxon>Craniata</taxon>
        <taxon>Vertebrata</taxon>
        <taxon>Euteleostomi</taxon>
        <taxon>Actinopterygii</taxon>
        <taxon>Neopterygii</taxon>
        <taxon>Teleostei</taxon>
        <taxon>Ostariophysi</taxon>
        <taxon>Cypriniformes</taxon>
        <taxon>Cyprinidae</taxon>
        <taxon>Cyprininae</taxon>
        <taxon>Cyprinus</taxon>
    </lineage>
</organism>
<dbReference type="Pfam" id="PF09727">
    <property type="entry name" value="CortBP2"/>
    <property type="match status" value="1"/>
</dbReference>
<protein>
    <submittedName>
        <fullName evidence="5">Filamin A interacting protein 1a</fullName>
    </submittedName>
</protein>